<feature type="region of interest" description="Disordered" evidence="5">
    <location>
        <begin position="1"/>
        <end position="21"/>
    </location>
</feature>
<dbReference type="PANTHER" id="PTHR43179:SF12">
    <property type="entry name" value="GALACTOFURANOSYLTRANSFERASE GLFT2"/>
    <property type="match status" value="1"/>
</dbReference>
<dbReference type="SUPFAM" id="SSF53756">
    <property type="entry name" value="UDP-Glycosyltransferase/glycogen phosphorylase"/>
    <property type="match status" value="1"/>
</dbReference>
<comment type="caution">
    <text evidence="7">The sequence shown here is derived from an EMBL/GenBank/DDBJ whole genome shotgun (WGS) entry which is preliminary data.</text>
</comment>
<organism evidence="7 8">
    <name type="scientific">Planobispora siamensis</name>
    <dbReference type="NCBI Taxonomy" id="936338"/>
    <lineage>
        <taxon>Bacteria</taxon>
        <taxon>Bacillati</taxon>
        <taxon>Actinomycetota</taxon>
        <taxon>Actinomycetes</taxon>
        <taxon>Streptosporangiales</taxon>
        <taxon>Streptosporangiaceae</taxon>
        <taxon>Planobispora</taxon>
    </lineage>
</organism>
<reference evidence="7 8" key="1">
    <citation type="submission" date="2021-01" db="EMBL/GenBank/DDBJ databases">
        <title>Whole genome shotgun sequence of Planobispora siamensis NBRC 107568.</title>
        <authorList>
            <person name="Komaki H."/>
            <person name="Tamura T."/>
        </authorList>
    </citation>
    <scope>NUCLEOTIDE SEQUENCE [LARGE SCALE GENOMIC DNA]</scope>
    <source>
        <strain evidence="7 8">NBRC 107568</strain>
    </source>
</reference>
<evidence type="ECO:0000313" key="8">
    <source>
        <dbReference type="Proteomes" id="UP000619788"/>
    </source>
</evidence>
<evidence type="ECO:0000256" key="2">
    <source>
        <dbReference type="ARBA" id="ARBA00006739"/>
    </source>
</evidence>
<dbReference type="AlphaFoldDB" id="A0A8J3SHZ5"/>
<gene>
    <name evidence="7" type="ORF">Psi01_35610</name>
</gene>
<dbReference type="RefSeq" id="WP_204065132.1">
    <property type="nucleotide sequence ID" value="NZ_BOOJ01000030.1"/>
</dbReference>
<evidence type="ECO:0000256" key="1">
    <source>
        <dbReference type="ARBA" id="ARBA00004776"/>
    </source>
</evidence>
<name>A0A8J3SHZ5_9ACTN</name>
<feature type="compositionally biased region" description="Low complexity" evidence="5">
    <location>
        <begin position="10"/>
        <end position="21"/>
    </location>
</feature>
<comment type="similarity">
    <text evidence="2">Belongs to the glycosyltransferase 2 family.</text>
</comment>
<keyword evidence="8" id="KW-1185">Reference proteome</keyword>
<dbReference type="EMBL" id="BOOJ01000030">
    <property type="protein sequence ID" value="GIH92931.1"/>
    <property type="molecule type" value="Genomic_DNA"/>
</dbReference>
<dbReference type="Gene3D" id="3.90.550.10">
    <property type="entry name" value="Spore Coat Polysaccharide Biosynthesis Protein SpsA, Chain A"/>
    <property type="match status" value="1"/>
</dbReference>
<dbReference type="InterPro" id="IPR029044">
    <property type="entry name" value="Nucleotide-diphossugar_trans"/>
</dbReference>
<dbReference type="Pfam" id="PF00535">
    <property type="entry name" value="Glycos_transf_2"/>
    <property type="match status" value="1"/>
</dbReference>
<feature type="domain" description="Glycosyltransferase 2-like" evidence="6">
    <location>
        <begin position="339"/>
        <end position="506"/>
    </location>
</feature>
<accession>A0A8J3SHZ5</accession>
<keyword evidence="3" id="KW-0328">Glycosyltransferase</keyword>
<evidence type="ECO:0000256" key="4">
    <source>
        <dbReference type="ARBA" id="ARBA00022679"/>
    </source>
</evidence>
<dbReference type="InterPro" id="IPR001173">
    <property type="entry name" value="Glyco_trans_2-like"/>
</dbReference>
<dbReference type="GO" id="GO:0016757">
    <property type="term" value="F:glycosyltransferase activity"/>
    <property type="evidence" value="ECO:0007669"/>
    <property type="project" value="UniProtKB-KW"/>
</dbReference>
<evidence type="ECO:0000313" key="7">
    <source>
        <dbReference type="EMBL" id="GIH92931.1"/>
    </source>
</evidence>
<evidence type="ECO:0000256" key="3">
    <source>
        <dbReference type="ARBA" id="ARBA00022676"/>
    </source>
</evidence>
<keyword evidence="4" id="KW-0808">Transferase</keyword>
<evidence type="ECO:0000259" key="6">
    <source>
        <dbReference type="Pfam" id="PF00535"/>
    </source>
</evidence>
<sequence length="596" mass="66849">MTERLTPYPEAGTETETGAAGQLTSYLRHRPKLRLERPVSWEHHRGGWKDVVGAIGRDLCVPGGVRILTAVEETMASGEVIREPWVGFVHEAPRHHRAFPDLERLLRMDTWKASVRRCLGLWTLSEYQRDYLREAGVGVPVSVLRYPVAAAPREFSFRRFEEGVPRSLLFVGEYLRNFPDFWELSAPGYDKTLLRCPDVDPAELAGRGDQPVRVLDRVPDDEYDRLLAESVVFLSLADAGANTTIVECMARGTPVLVNPVGGVREYLGEGYPLYYGDLGEAAAKLQDLDAIASAVCHLRCRPGPAGIPEFLTAMQNTAIYRSLPVPRAARTEFRDFDLTVLICSYRRAGGLPELLSRLAAQDCAARFEVIVWNNDASAAPEVQAACDGLGGALDVKVVHSSENYYCIVRLAAVSLMRSGLLLVCDDDVLPERGYVSRFLEAYHRYGPDAVVCARGNVFRPQVLDEENPESAWESMDGIDFYDEHDDDRPVHYMHADNCLLPRHVLRRALEFDLERYEFALVDDYWLSYVLSHRLKVPLWKIKADGAFSFTESADDPRVALYLSAPVREQVVNFYVHHMRDGWPSFGAVAGRAADAE</sequence>
<dbReference type="Gene3D" id="3.40.50.2000">
    <property type="entry name" value="Glycogen Phosphorylase B"/>
    <property type="match status" value="1"/>
</dbReference>
<protein>
    <recommendedName>
        <fullName evidence="6">Glycosyltransferase 2-like domain-containing protein</fullName>
    </recommendedName>
</protein>
<dbReference type="SUPFAM" id="SSF53448">
    <property type="entry name" value="Nucleotide-diphospho-sugar transferases"/>
    <property type="match status" value="1"/>
</dbReference>
<dbReference type="CDD" id="cd00761">
    <property type="entry name" value="Glyco_tranf_GTA_type"/>
    <property type="match status" value="1"/>
</dbReference>
<evidence type="ECO:0000256" key="5">
    <source>
        <dbReference type="SAM" id="MobiDB-lite"/>
    </source>
</evidence>
<dbReference type="PANTHER" id="PTHR43179">
    <property type="entry name" value="RHAMNOSYLTRANSFERASE WBBL"/>
    <property type="match status" value="1"/>
</dbReference>
<proteinExistence type="inferred from homology"/>
<comment type="pathway">
    <text evidence="1">Cell wall biogenesis; cell wall polysaccharide biosynthesis.</text>
</comment>
<dbReference type="Proteomes" id="UP000619788">
    <property type="component" value="Unassembled WGS sequence"/>
</dbReference>